<dbReference type="EMBL" id="KZ825320">
    <property type="protein sequence ID" value="RAH49012.1"/>
    <property type="molecule type" value="Genomic_DNA"/>
</dbReference>
<keyword evidence="2" id="KW-1185">Reference proteome</keyword>
<evidence type="ECO:0000313" key="2">
    <source>
        <dbReference type="Proteomes" id="UP000249057"/>
    </source>
</evidence>
<reference evidence="1" key="1">
    <citation type="submission" date="2018-02" db="EMBL/GenBank/DDBJ databases">
        <title>The genomes of Aspergillus section Nigri reveals drivers in fungal speciation.</title>
        <authorList>
            <consortium name="DOE Joint Genome Institute"/>
            <person name="Vesth T.C."/>
            <person name="Nybo J."/>
            <person name="Theobald S."/>
            <person name="Brandl J."/>
            <person name="Frisvad J.C."/>
            <person name="Nielsen K.F."/>
            <person name="Lyhne E.K."/>
            <person name="Kogle M.E."/>
            <person name="Kuo A."/>
            <person name="Riley R."/>
            <person name="Clum A."/>
            <person name="Nolan M."/>
            <person name="Lipzen A."/>
            <person name="Salamov A."/>
            <person name="Henrissat B."/>
            <person name="Wiebenga A."/>
            <person name="De vries R.P."/>
            <person name="Grigoriev I.V."/>
            <person name="Mortensen U.H."/>
            <person name="Andersen M.R."/>
            <person name="Baker S.E."/>
        </authorList>
    </citation>
    <scope>NUCLEOTIDE SEQUENCE</scope>
    <source>
        <strain evidence="1">CBS 621.78</strain>
    </source>
</reference>
<evidence type="ECO:0000313" key="1">
    <source>
        <dbReference type="EMBL" id="RAH49012.1"/>
    </source>
</evidence>
<accession>A0ACD1GIL1</accession>
<proteinExistence type="predicted"/>
<gene>
    <name evidence="1" type="ORF">BO95DRAFT_439713</name>
</gene>
<organism evidence="1 2">
    <name type="scientific">Aspergillus brunneoviolaceus CBS 621.78</name>
    <dbReference type="NCBI Taxonomy" id="1450534"/>
    <lineage>
        <taxon>Eukaryota</taxon>
        <taxon>Fungi</taxon>
        <taxon>Dikarya</taxon>
        <taxon>Ascomycota</taxon>
        <taxon>Pezizomycotina</taxon>
        <taxon>Eurotiomycetes</taxon>
        <taxon>Eurotiomycetidae</taxon>
        <taxon>Eurotiales</taxon>
        <taxon>Aspergillaceae</taxon>
        <taxon>Aspergillus</taxon>
        <taxon>Aspergillus subgen. Circumdati</taxon>
    </lineage>
</organism>
<protein>
    <submittedName>
        <fullName evidence="1">Uncharacterized protein</fullName>
    </submittedName>
</protein>
<name>A0ACD1GIL1_9EURO</name>
<dbReference type="Proteomes" id="UP000249057">
    <property type="component" value="Unassembled WGS sequence"/>
</dbReference>
<sequence length="102" mass="10639">MQRDSIVVAVGYLDPVSSSSCQTGRENQGTKLNCSSPAGTPTTKAEPAQHGRSASQMNHAQANLPPDDVPRIGPPLAAVKDAGEKRVGKVVVQVPRPDRPSA</sequence>